<dbReference type="AlphaFoldDB" id="A0AAE0BIH6"/>
<reference evidence="2 3" key="1">
    <citation type="journal article" date="2015" name="Genome Biol. Evol.">
        <title>Comparative Genomics of a Bacterivorous Green Alga Reveals Evolutionary Causalities and Consequences of Phago-Mixotrophic Mode of Nutrition.</title>
        <authorList>
            <person name="Burns J.A."/>
            <person name="Paasch A."/>
            <person name="Narechania A."/>
            <person name="Kim E."/>
        </authorList>
    </citation>
    <scope>NUCLEOTIDE SEQUENCE [LARGE SCALE GENOMIC DNA]</scope>
    <source>
        <strain evidence="2 3">PLY_AMNH</strain>
    </source>
</reference>
<feature type="region of interest" description="Disordered" evidence="1">
    <location>
        <begin position="14"/>
        <end position="45"/>
    </location>
</feature>
<evidence type="ECO:0000313" key="2">
    <source>
        <dbReference type="EMBL" id="KAK3237191.1"/>
    </source>
</evidence>
<keyword evidence="3" id="KW-1185">Reference proteome</keyword>
<proteinExistence type="predicted"/>
<protein>
    <submittedName>
        <fullName evidence="2">Uncharacterized protein</fullName>
    </submittedName>
</protein>
<feature type="region of interest" description="Disordered" evidence="1">
    <location>
        <begin position="118"/>
        <end position="147"/>
    </location>
</feature>
<accession>A0AAE0BIH6</accession>
<organism evidence="2 3">
    <name type="scientific">Cymbomonas tetramitiformis</name>
    <dbReference type="NCBI Taxonomy" id="36881"/>
    <lineage>
        <taxon>Eukaryota</taxon>
        <taxon>Viridiplantae</taxon>
        <taxon>Chlorophyta</taxon>
        <taxon>Pyramimonadophyceae</taxon>
        <taxon>Pyramimonadales</taxon>
        <taxon>Pyramimonadaceae</taxon>
        <taxon>Cymbomonas</taxon>
    </lineage>
</organism>
<evidence type="ECO:0000256" key="1">
    <source>
        <dbReference type="SAM" id="MobiDB-lite"/>
    </source>
</evidence>
<dbReference type="Proteomes" id="UP001190700">
    <property type="component" value="Unassembled WGS sequence"/>
</dbReference>
<feature type="compositionally biased region" description="Acidic residues" evidence="1">
    <location>
        <begin position="16"/>
        <end position="27"/>
    </location>
</feature>
<comment type="caution">
    <text evidence="2">The sequence shown here is derived from an EMBL/GenBank/DDBJ whole genome shotgun (WGS) entry which is preliminary data.</text>
</comment>
<evidence type="ECO:0000313" key="3">
    <source>
        <dbReference type="Proteomes" id="UP001190700"/>
    </source>
</evidence>
<gene>
    <name evidence="2" type="ORF">CYMTET_52719</name>
</gene>
<name>A0AAE0BIH6_9CHLO</name>
<feature type="compositionally biased region" description="Gly residues" evidence="1">
    <location>
        <begin position="137"/>
        <end position="147"/>
    </location>
</feature>
<dbReference type="EMBL" id="LGRX02034683">
    <property type="protein sequence ID" value="KAK3237191.1"/>
    <property type="molecule type" value="Genomic_DNA"/>
</dbReference>
<sequence length="147" mass="15620">MDARLPFWERRYMEENVGEEEQVDGDGGEGRGQRGGTWQFHGMEGEVDPADFFGACARGRRADHPPGRKAMPGRRAWEDAIREPDCATQDGHGGGTPSQAALSIQDILAEWEDLLSPGAQSAGLDSGAEPGLNTAGDGLGRGRGGDI</sequence>